<organism evidence="1">
    <name type="scientific">Arundo donax</name>
    <name type="common">Giant reed</name>
    <name type="synonym">Donax arundinaceus</name>
    <dbReference type="NCBI Taxonomy" id="35708"/>
    <lineage>
        <taxon>Eukaryota</taxon>
        <taxon>Viridiplantae</taxon>
        <taxon>Streptophyta</taxon>
        <taxon>Embryophyta</taxon>
        <taxon>Tracheophyta</taxon>
        <taxon>Spermatophyta</taxon>
        <taxon>Magnoliopsida</taxon>
        <taxon>Liliopsida</taxon>
        <taxon>Poales</taxon>
        <taxon>Poaceae</taxon>
        <taxon>PACMAD clade</taxon>
        <taxon>Arundinoideae</taxon>
        <taxon>Arundineae</taxon>
        <taxon>Arundo</taxon>
    </lineage>
</organism>
<sequence length="69" mass="7834">MPVVGHNPKHQKNLLGINEGHRNLSIVLVLIHQTYHQICKEDPRHAGIPCEKHNPSVSLLSSEDFFVIF</sequence>
<reference evidence="1" key="1">
    <citation type="submission" date="2014-09" db="EMBL/GenBank/DDBJ databases">
        <authorList>
            <person name="Magalhaes I.L.F."/>
            <person name="Oliveira U."/>
            <person name="Santos F.R."/>
            <person name="Vidigal T.H.D.A."/>
            <person name="Brescovit A.D."/>
            <person name="Santos A.J."/>
        </authorList>
    </citation>
    <scope>NUCLEOTIDE SEQUENCE</scope>
    <source>
        <tissue evidence="1">Shoot tissue taken approximately 20 cm above the soil surface</tissue>
    </source>
</reference>
<protein>
    <submittedName>
        <fullName evidence="1">Uncharacterized protein</fullName>
    </submittedName>
</protein>
<dbReference type="EMBL" id="GBRH01165494">
    <property type="protein sequence ID" value="JAE32402.1"/>
    <property type="molecule type" value="Transcribed_RNA"/>
</dbReference>
<evidence type="ECO:0000313" key="1">
    <source>
        <dbReference type="EMBL" id="JAE32402.1"/>
    </source>
</evidence>
<dbReference type="AlphaFoldDB" id="A0A0A9H6M6"/>
<reference evidence="1" key="2">
    <citation type="journal article" date="2015" name="Data Brief">
        <title>Shoot transcriptome of the giant reed, Arundo donax.</title>
        <authorList>
            <person name="Barrero R.A."/>
            <person name="Guerrero F.D."/>
            <person name="Moolhuijzen P."/>
            <person name="Goolsby J.A."/>
            <person name="Tidwell J."/>
            <person name="Bellgard S.E."/>
            <person name="Bellgard M.I."/>
        </authorList>
    </citation>
    <scope>NUCLEOTIDE SEQUENCE</scope>
    <source>
        <tissue evidence="1">Shoot tissue taken approximately 20 cm above the soil surface</tissue>
    </source>
</reference>
<accession>A0A0A9H6M6</accession>
<proteinExistence type="predicted"/>
<name>A0A0A9H6M6_ARUDO</name>